<dbReference type="EMBL" id="WSES01000001">
    <property type="protein sequence ID" value="MVW58603.1"/>
    <property type="molecule type" value="Genomic_DNA"/>
</dbReference>
<sequence length="659" mass="64771">MNDFKNDSTARHGVRVAGLLMAMVLTACGGGGGNPGAVSGGTGSGSGSTGTGGTGGTGGTTTPAAPTVSVGFTNAAGASTNALSGATLLTVNATVLDADKKPVPNAIVTFATDNTLAVFSPTAATALTDVNGVAKVSMRAASLASGGAGTVTATSSVAGTTVSGTANYSVGTTTLTFGTLSASPASIQAYGSTVLSVDVLNGSSKYTDQQVNVSFSSACVTAGKATLAATVPTNNGTVQTVYRDKGCANNDIITVTAAGIAKSASATLAIAPPAAASVQFVGATPTAQSIVVRGNGGNGRTETAILTYKVVDIFGNPLAGQRVDFTPVPAGADVVINKASDTTDATGSVVTTVNSGATPTSFRVQATLKGTGTNGGPDISTLSDSIVVTTGLPAQRGFSLSSGSFNVEGWSVDNPSATTVQVMVADAFGNPVPDGTPVVFQTNMGAIGSSDKGGCNTVNGVCSVAFRTQAPRIAIPGTPATPCNAVTPDATRPGLATICASSTDGTNTVYTRTAIFMSGSAVKYVYMDASPTPLASGEIDLGTLPSSATKSFRLQFNDVNNNPMPANSTVAITGMLGGNAAPVVPATVPSVAPHTNSAVDDPTGLTVGSIPQGYTHLFSVGSTSPTNCTGPSTAKFNVTVTTPAGSVTSIPFKLSFTCP</sequence>
<dbReference type="AlphaFoldDB" id="A0A7X3FVG5"/>
<evidence type="ECO:0000313" key="4">
    <source>
        <dbReference type="EMBL" id="MVW58603.1"/>
    </source>
</evidence>
<dbReference type="Proteomes" id="UP000443353">
    <property type="component" value="Unassembled WGS sequence"/>
</dbReference>
<accession>A0A7X3FVG5</accession>
<evidence type="ECO:0000256" key="1">
    <source>
        <dbReference type="ARBA" id="ARBA00010116"/>
    </source>
</evidence>
<evidence type="ECO:0000256" key="2">
    <source>
        <dbReference type="SAM" id="MobiDB-lite"/>
    </source>
</evidence>
<feature type="region of interest" description="Disordered" evidence="2">
    <location>
        <begin position="39"/>
        <end position="62"/>
    </location>
</feature>
<dbReference type="PROSITE" id="PS51257">
    <property type="entry name" value="PROKAR_LIPOPROTEIN"/>
    <property type="match status" value="1"/>
</dbReference>
<gene>
    <name evidence="4" type="ORF">GPY61_01520</name>
</gene>
<dbReference type="Gene3D" id="2.60.40.10">
    <property type="entry name" value="Immunoglobulins"/>
    <property type="match status" value="3"/>
</dbReference>
<comment type="similarity">
    <text evidence="1">Belongs to the intimin/invasin family.</text>
</comment>
<reference evidence="4 5" key="1">
    <citation type="submission" date="2019-12" db="EMBL/GenBank/DDBJ databases">
        <authorList>
            <person name="Li C."/>
            <person name="Zhao J."/>
        </authorList>
    </citation>
    <scope>NUCLEOTIDE SEQUENCE [LARGE SCALE GENOMIC DNA]</scope>
    <source>
        <strain evidence="4 5">NEAU-DD11</strain>
    </source>
</reference>
<dbReference type="SUPFAM" id="SSF49373">
    <property type="entry name" value="Invasin/intimin cell-adhesion fragments"/>
    <property type="match status" value="3"/>
</dbReference>
<dbReference type="InterPro" id="IPR013783">
    <property type="entry name" value="Ig-like_fold"/>
</dbReference>
<dbReference type="InterPro" id="IPR003344">
    <property type="entry name" value="Big_1_dom"/>
</dbReference>
<protein>
    <recommendedName>
        <fullName evidence="3">Big-1 domain-containing protein</fullName>
    </recommendedName>
</protein>
<feature type="compositionally biased region" description="Gly residues" evidence="2">
    <location>
        <begin position="39"/>
        <end position="59"/>
    </location>
</feature>
<comment type="caution">
    <text evidence="4">The sequence shown here is derived from an EMBL/GenBank/DDBJ whole genome shotgun (WGS) entry which is preliminary data.</text>
</comment>
<name>A0A7X3FVG5_9BURK</name>
<dbReference type="PROSITE" id="PS51127">
    <property type="entry name" value="BIG1"/>
    <property type="match status" value="1"/>
</dbReference>
<organism evidence="4 5">
    <name type="scientific">Massilia cellulosiltytica</name>
    <dbReference type="NCBI Taxonomy" id="2683234"/>
    <lineage>
        <taxon>Bacteria</taxon>
        <taxon>Pseudomonadati</taxon>
        <taxon>Pseudomonadota</taxon>
        <taxon>Betaproteobacteria</taxon>
        <taxon>Burkholderiales</taxon>
        <taxon>Oxalobacteraceae</taxon>
        <taxon>Telluria group</taxon>
        <taxon>Massilia</taxon>
    </lineage>
</organism>
<dbReference type="RefSeq" id="WP_160406701.1">
    <property type="nucleotide sequence ID" value="NZ_WSES01000001.1"/>
</dbReference>
<feature type="domain" description="Big-1" evidence="3">
    <location>
        <begin position="72"/>
        <end position="178"/>
    </location>
</feature>
<keyword evidence="5" id="KW-1185">Reference proteome</keyword>
<proteinExistence type="inferred from homology"/>
<dbReference type="InterPro" id="IPR008964">
    <property type="entry name" value="Invasin/intimin_cell_adhesion"/>
</dbReference>
<evidence type="ECO:0000259" key="3">
    <source>
        <dbReference type="PROSITE" id="PS51127"/>
    </source>
</evidence>
<evidence type="ECO:0000313" key="5">
    <source>
        <dbReference type="Proteomes" id="UP000443353"/>
    </source>
</evidence>